<dbReference type="SUPFAM" id="SSF53448">
    <property type="entry name" value="Nucleotide-diphospho-sugar transferases"/>
    <property type="match status" value="1"/>
</dbReference>
<dbReference type="InterPro" id="IPR001173">
    <property type="entry name" value="Glyco_trans_2-like"/>
</dbReference>
<evidence type="ECO:0000313" key="7">
    <source>
        <dbReference type="Proteomes" id="UP000318102"/>
    </source>
</evidence>
<accession>A0A559IHY7</accession>
<keyword evidence="3" id="KW-0328">Glycosyltransferase</keyword>
<sequence length="253" mass="28873">MALQQEKAPLTSIVIPTYNRCELLRSCVEAIHTYTHTPYEIIVVDNGSTDQTLSYCLEEGLTCISLPSNTGFPYACNAGMRLSSGDVVTLLNNDVIVAHRWLDQLLAALMSEPQIGIVGPVTNYASGKQQVHHPYDTIEQFQHIAYKVNQKPDPSKWLRVQRVVGLCFVMKRAVVERIGYLDERFSPGHYEDDDYCLRAKMNGFQLVVCEDALVHHYGSHSFKEHGQEQLDQLIARNYERFKEKWSVDPHQFI</sequence>
<evidence type="ECO:0000259" key="5">
    <source>
        <dbReference type="Pfam" id="PF00535"/>
    </source>
</evidence>
<dbReference type="CDD" id="cd04186">
    <property type="entry name" value="GT_2_like_c"/>
    <property type="match status" value="1"/>
</dbReference>
<comment type="caution">
    <text evidence="6">The sequence shown here is derived from an EMBL/GenBank/DDBJ whole genome shotgun (WGS) entry which is preliminary data.</text>
</comment>
<dbReference type="PANTHER" id="PTHR43179">
    <property type="entry name" value="RHAMNOSYLTRANSFERASE WBBL"/>
    <property type="match status" value="1"/>
</dbReference>
<keyword evidence="4" id="KW-0808">Transferase</keyword>
<dbReference type="EMBL" id="VNJK01000004">
    <property type="protein sequence ID" value="TVX87292.1"/>
    <property type="molecule type" value="Genomic_DNA"/>
</dbReference>
<evidence type="ECO:0000256" key="2">
    <source>
        <dbReference type="ARBA" id="ARBA00006739"/>
    </source>
</evidence>
<dbReference type="PANTHER" id="PTHR43179:SF12">
    <property type="entry name" value="GALACTOFURANOSYLTRANSFERASE GLFT2"/>
    <property type="match status" value="1"/>
</dbReference>
<dbReference type="OrthoDB" id="8936324at2"/>
<comment type="pathway">
    <text evidence="1">Cell wall biogenesis; cell wall polysaccharide biosynthesis.</text>
</comment>
<feature type="domain" description="Glycosyltransferase 2-like" evidence="5">
    <location>
        <begin position="12"/>
        <end position="178"/>
    </location>
</feature>
<keyword evidence="7" id="KW-1185">Reference proteome</keyword>
<evidence type="ECO:0000256" key="4">
    <source>
        <dbReference type="ARBA" id="ARBA00022679"/>
    </source>
</evidence>
<name>A0A559IHY7_9BACL</name>
<gene>
    <name evidence="6" type="ORF">FPZ44_22060</name>
</gene>
<proteinExistence type="inferred from homology"/>
<dbReference type="InterPro" id="IPR029044">
    <property type="entry name" value="Nucleotide-diphossugar_trans"/>
</dbReference>
<evidence type="ECO:0000256" key="1">
    <source>
        <dbReference type="ARBA" id="ARBA00004776"/>
    </source>
</evidence>
<dbReference type="Pfam" id="PF00535">
    <property type="entry name" value="Glycos_transf_2"/>
    <property type="match status" value="1"/>
</dbReference>
<comment type="similarity">
    <text evidence="2">Belongs to the glycosyltransferase 2 family.</text>
</comment>
<dbReference type="GO" id="GO:0016757">
    <property type="term" value="F:glycosyltransferase activity"/>
    <property type="evidence" value="ECO:0007669"/>
    <property type="project" value="UniProtKB-KW"/>
</dbReference>
<dbReference type="AlphaFoldDB" id="A0A559IHY7"/>
<dbReference type="Gene3D" id="3.90.550.10">
    <property type="entry name" value="Spore Coat Polysaccharide Biosynthesis Protein SpsA, Chain A"/>
    <property type="match status" value="1"/>
</dbReference>
<protein>
    <submittedName>
        <fullName evidence="6">Glycosyltransferase family 2 protein</fullName>
    </submittedName>
</protein>
<evidence type="ECO:0000313" key="6">
    <source>
        <dbReference type="EMBL" id="TVX87292.1"/>
    </source>
</evidence>
<evidence type="ECO:0000256" key="3">
    <source>
        <dbReference type="ARBA" id="ARBA00022676"/>
    </source>
</evidence>
<dbReference type="Proteomes" id="UP000318102">
    <property type="component" value="Unassembled WGS sequence"/>
</dbReference>
<organism evidence="6 7">
    <name type="scientific">Paenibacillus agilis</name>
    <dbReference type="NCBI Taxonomy" id="3020863"/>
    <lineage>
        <taxon>Bacteria</taxon>
        <taxon>Bacillati</taxon>
        <taxon>Bacillota</taxon>
        <taxon>Bacilli</taxon>
        <taxon>Bacillales</taxon>
        <taxon>Paenibacillaceae</taxon>
        <taxon>Paenibacillus</taxon>
    </lineage>
</organism>
<reference evidence="6 7" key="1">
    <citation type="submission" date="2019-07" db="EMBL/GenBank/DDBJ databases">
        <authorList>
            <person name="Kim J."/>
        </authorList>
    </citation>
    <scope>NUCLEOTIDE SEQUENCE [LARGE SCALE GENOMIC DNA]</scope>
    <source>
        <strain evidence="6 7">N4</strain>
    </source>
</reference>